<dbReference type="PANTHER" id="PTHR37302">
    <property type="entry name" value="SLR1116 PROTEIN"/>
    <property type="match status" value="1"/>
</dbReference>
<protein>
    <submittedName>
        <fullName evidence="4">Damage-inducible protein DinB</fullName>
    </submittedName>
</protein>
<organism evidence="4 5">
    <name type="scientific">Variovorax boronicumulans</name>
    <dbReference type="NCBI Taxonomy" id="436515"/>
    <lineage>
        <taxon>Bacteria</taxon>
        <taxon>Pseudomonadati</taxon>
        <taxon>Pseudomonadota</taxon>
        <taxon>Betaproteobacteria</taxon>
        <taxon>Burkholderiales</taxon>
        <taxon>Comamonadaceae</taxon>
        <taxon>Variovorax</taxon>
    </lineage>
</organism>
<feature type="binding site" evidence="3">
    <location>
        <position position="46"/>
    </location>
    <ligand>
        <name>a divalent metal cation</name>
        <dbReference type="ChEBI" id="CHEBI:60240"/>
    </ligand>
</feature>
<accession>A0A250DKF6</accession>
<dbReference type="InterPro" id="IPR007837">
    <property type="entry name" value="DinB"/>
</dbReference>
<evidence type="ECO:0000313" key="5">
    <source>
        <dbReference type="Proteomes" id="UP000217154"/>
    </source>
</evidence>
<gene>
    <name evidence="4" type="ORF">CKY39_17815</name>
</gene>
<sequence>MSAPPLLRTLFQYHAWANDELLDRMASLDPVQHADARHAAIRVVNHAHVVNRIFAGHLTGTPHGFTDDNTPETPTLADLRAAVAESDRWYLAYLDTLTPALLAEPLPFVFTDGDKGRMTREEMLAHVVTHNGYHRGEAGRLLAQCAVRPPRDTLAVHLHRSEPARRERG</sequence>
<evidence type="ECO:0000313" key="4">
    <source>
        <dbReference type="EMBL" id="ATA54856.1"/>
    </source>
</evidence>
<keyword evidence="2 3" id="KW-0479">Metal-binding</keyword>
<dbReference type="PANTHER" id="PTHR37302:SF1">
    <property type="entry name" value="PROTEIN DINB"/>
    <property type="match status" value="1"/>
</dbReference>
<dbReference type="AlphaFoldDB" id="A0A250DKF6"/>
<name>A0A250DKF6_9BURK</name>
<dbReference type="InterPro" id="IPR034660">
    <property type="entry name" value="DinB/YfiT-like"/>
</dbReference>
<evidence type="ECO:0000256" key="2">
    <source>
        <dbReference type="ARBA" id="ARBA00022723"/>
    </source>
</evidence>
<reference evidence="4 5" key="1">
    <citation type="submission" date="2017-09" db="EMBL/GenBank/DDBJ databases">
        <title>The diverse metabolic capabilities of V. boronicumulans make it an excellent choice for continued studies on novel biodegradation.</title>
        <authorList>
            <person name="Sun S."/>
        </authorList>
    </citation>
    <scope>NUCLEOTIDE SEQUENCE [LARGE SCALE GENOMIC DNA]</scope>
    <source>
        <strain evidence="4 5">J1</strain>
    </source>
</reference>
<comment type="similarity">
    <text evidence="1">Belongs to the DinB family.</text>
</comment>
<dbReference type="EMBL" id="CP023284">
    <property type="protein sequence ID" value="ATA54856.1"/>
    <property type="molecule type" value="Genomic_DNA"/>
</dbReference>
<dbReference type="Pfam" id="PF05163">
    <property type="entry name" value="DinB"/>
    <property type="match status" value="1"/>
</dbReference>
<proteinExistence type="inferred from homology"/>
<dbReference type="Proteomes" id="UP000217154">
    <property type="component" value="Chromosome"/>
</dbReference>
<feature type="binding site" evidence="3">
    <location>
        <position position="130"/>
    </location>
    <ligand>
        <name>a divalent metal cation</name>
        <dbReference type="ChEBI" id="CHEBI:60240"/>
    </ligand>
</feature>
<dbReference type="RefSeq" id="WP_095745365.1">
    <property type="nucleotide sequence ID" value="NZ_BKDI01000001.1"/>
</dbReference>
<dbReference type="Gene3D" id="1.20.120.450">
    <property type="entry name" value="dinb family like domain"/>
    <property type="match status" value="1"/>
</dbReference>
<evidence type="ECO:0000256" key="3">
    <source>
        <dbReference type="PIRSR" id="PIRSR607837-1"/>
    </source>
</evidence>
<dbReference type="SUPFAM" id="SSF109854">
    <property type="entry name" value="DinB/YfiT-like putative metalloenzymes"/>
    <property type="match status" value="1"/>
</dbReference>
<feature type="binding site" evidence="3">
    <location>
        <position position="134"/>
    </location>
    <ligand>
        <name>a divalent metal cation</name>
        <dbReference type="ChEBI" id="CHEBI:60240"/>
    </ligand>
</feature>
<evidence type="ECO:0000256" key="1">
    <source>
        <dbReference type="ARBA" id="ARBA00008635"/>
    </source>
</evidence>
<dbReference type="GO" id="GO:0046872">
    <property type="term" value="F:metal ion binding"/>
    <property type="evidence" value="ECO:0007669"/>
    <property type="project" value="UniProtKB-KW"/>
</dbReference>
<dbReference type="KEGG" id="vbo:CKY39_17815"/>